<dbReference type="AlphaFoldDB" id="A0A381WFQ6"/>
<organism evidence="1">
    <name type="scientific">marine metagenome</name>
    <dbReference type="NCBI Taxonomy" id="408172"/>
    <lineage>
        <taxon>unclassified sequences</taxon>
        <taxon>metagenomes</taxon>
        <taxon>ecological metagenomes</taxon>
    </lineage>
</organism>
<gene>
    <name evidence="1" type="ORF">METZ01_LOCUS104168</name>
</gene>
<dbReference type="EMBL" id="UINC01011659">
    <property type="protein sequence ID" value="SVA51314.1"/>
    <property type="molecule type" value="Genomic_DNA"/>
</dbReference>
<reference evidence="1" key="1">
    <citation type="submission" date="2018-05" db="EMBL/GenBank/DDBJ databases">
        <authorList>
            <person name="Lanie J.A."/>
            <person name="Ng W.-L."/>
            <person name="Kazmierczak K.M."/>
            <person name="Andrzejewski T.M."/>
            <person name="Davidsen T.M."/>
            <person name="Wayne K.J."/>
            <person name="Tettelin H."/>
            <person name="Glass J.I."/>
            <person name="Rusch D."/>
            <person name="Podicherti R."/>
            <person name="Tsui H.-C.T."/>
            <person name="Winkler M.E."/>
        </authorList>
    </citation>
    <scope>NUCLEOTIDE SEQUENCE</scope>
</reference>
<sequence>MRYDEREIHSGAEKFQQLLLLLYKGAKSTGIGCGIN</sequence>
<name>A0A381WFQ6_9ZZZZ</name>
<evidence type="ECO:0000313" key="1">
    <source>
        <dbReference type="EMBL" id="SVA51314.1"/>
    </source>
</evidence>
<accession>A0A381WFQ6</accession>
<protein>
    <submittedName>
        <fullName evidence="1">Uncharacterized protein</fullName>
    </submittedName>
</protein>
<proteinExistence type="predicted"/>